<dbReference type="EMBL" id="JAAOIC020000067">
    <property type="protein sequence ID" value="KAG8034328.1"/>
    <property type="molecule type" value="Genomic_DNA"/>
</dbReference>
<evidence type="ECO:0000313" key="3">
    <source>
        <dbReference type="Proteomes" id="UP000729913"/>
    </source>
</evidence>
<feature type="compositionally biased region" description="Polar residues" evidence="1">
    <location>
        <begin position="294"/>
        <end position="304"/>
    </location>
</feature>
<evidence type="ECO:0000313" key="2">
    <source>
        <dbReference type="EMBL" id="KAG8034328.1"/>
    </source>
</evidence>
<protein>
    <submittedName>
        <fullName evidence="2">Uncharacterized protein</fullName>
    </submittedName>
</protein>
<dbReference type="OrthoDB" id="6594799at2759"/>
<dbReference type="AlphaFoldDB" id="A0A8J5QYX8"/>
<proteinExistence type="predicted"/>
<comment type="caution">
    <text evidence="2">The sequence shown here is derived from an EMBL/GenBank/DDBJ whole genome shotgun (WGS) entry which is preliminary data.</text>
</comment>
<feature type="region of interest" description="Disordered" evidence="1">
    <location>
        <begin position="290"/>
        <end position="312"/>
    </location>
</feature>
<evidence type="ECO:0000256" key="1">
    <source>
        <dbReference type="SAM" id="MobiDB-lite"/>
    </source>
</evidence>
<accession>A0A8J5QYX8</accession>
<keyword evidence="3" id="KW-1185">Reference proteome</keyword>
<organism evidence="2 3">
    <name type="scientific">Cotesia typhae</name>
    <dbReference type="NCBI Taxonomy" id="2053667"/>
    <lineage>
        <taxon>Eukaryota</taxon>
        <taxon>Metazoa</taxon>
        <taxon>Ecdysozoa</taxon>
        <taxon>Arthropoda</taxon>
        <taxon>Hexapoda</taxon>
        <taxon>Insecta</taxon>
        <taxon>Pterygota</taxon>
        <taxon>Neoptera</taxon>
        <taxon>Endopterygota</taxon>
        <taxon>Hymenoptera</taxon>
        <taxon>Apocrita</taxon>
        <taxon>Ichneumonoidea</taxon>
        <taxon>Braconidae</taxon>
        <taxon>Microgastrinae</taxon>
        <taxon>Cotesia</taxon>
    </lineage>
</organism>
<reference evidence="2" key="2">
    <citation type="submission" date="2021-04" db="EMBL/GenBank/DDBJ databases">
        <title>Genome-wide patterns of bracovirus chromosomal integration into multiple host tissues during parasitism.</title>
        <authorList>
            <person name="Chebbi M.A.C."/>
        </authorList>
    </citation>
    <scope>NUCLEOTIDE SEQUENCE</scope>
    <source>
        <tissue evidence="2">Whole body</tissue>
    </source>
</reference>
<name>A0A8J5QYX8_9HYME</name>
<gene>
    <name evidence="2" type="ORF">G9C98_007404</name>
</gene>
<sequence length="429" mass="49120">MVISPFTVSQLPESSYMNSFGYDASSACKKPFARNAKAYFEKLPCDFQHQNWCTVAGKFYPWHAVRRFVQENQGLMRRMYGDEKHILVLKNELEKNDIDLEIEQRNPKLFNDPRSFFGDYDYNQNEDDYQITRNKNQDHTFTEKIPRFHDSTRLHSQFTASSTYPSTNKVSLNENSSHLNSTLSTKLYKATAMTESNDKLPNGLNNTDENKENNLKTTVLLSDIARVKNSSIDKMPDFLSTTEYAVLNLTTTNPISSLDIEKTTTNPESFAQTSTTLGEQIDTSTDRINKDELSTNGQNYQSPKPHSEHMLSDNKLNNKSQLFQDATKEQTERPVLKLRGMWVVMFCFRKVSMLDHRIHMKKSRCIAEKAADVNNNIDFIASLLMIQITSVEEFLVIGSNFRAAAFAVAMICLLNFALPRAHLAYKGEK</sequence>
<dbReference type="Proteomes" id="UP000729913">
    <property type="component" value="Unassembled WGS sequence"/>
</dbReference>
<reference evidence="2" key="1">
    <citation type="submission" date="2020-03" db="EMBL/GenBank/DDBJ databases">
        <authorList>
            <person name="Chebbi M.A."/>
            <person name="Drezen J.M."/>
        </authorList>
    </citation>
    <scope>NUCLEOTIDE SEQUENCE</scope>
    <source>
        <tissue evidence="2">Whole body</tissue>
    </source>
</reference>